<proteinExistence type="predicted"/>
<feature type="transmembrane region" description="Helical" evidence="6">
    <location>
        <begin position="78"/>
        <end position="96"/>
    </location>
</feature>
<feature type="transmembrane region" description="Helical" evidence="6">
    <location>
        <begin position="137"/>
        <end position="157"/>
    </location>
</feature>
<dbReference type="PROSITE" id="PS50850">
    <property type="entry name" value="MFS"/>
    <property type="match status" value="1"/>
</dbReference>
<evidence type="ECO:0000256" key="2">
    <source>
        <dbReference type="ARBA" id="ARBA00022448"/>
    </source>
</evidence>
<dbReference type="PANTHER" id="PTHR23508:SF10">
    <property type="entry name" value="CARBOXYLIC ACID TRANSPORTER PROTEIN HOMOLOG"/>
    <property type="match status" value="1"/>
</dbReference>
<reference evidence="9" key="1">
    <citation type="submission" date="2018-12" db="EMBL/GenBank/DDBJ databases">
        <title>A new species of lactobacillus.</title>
        <authorList>
            <person name="Jian Y."/>
            <person name="Xin L."/>
            <person name="Hong Z.J."/>
            <person name="Ming L.Z."/>
            <person name="Hong X.Z."/>
        </authorList>
    </citation>
    <scope>NUCLEOTIDE SEQUENCE [LARGE SCALE GENOMIC DNA]</scope>
    <source>
        <strain evidence="9">HSLZ-75</strain>
    </source>
</reference>
<evidence type="ECO:0000256" key="5">
    <source>
        <dbReference type="ARBA" id="ARBA00023136"/>
    </source>
</evidence>
<feature type="transmembrane region" description="Helical" evidence="6">
    <location>
        <begin position="218"/>
        <end position="239"/>
    </location>
</feature>
<dbReference type="AlphaFoldDB" id="A0A4P6ZM65"/>
<dbReference type="Proteomes" id="UP000294321">
    <property type="component" value="Chromosome"/>
</dbReference>
<evidence type="ECO:0000256" key="4">
    <source>
        <dbReference type="ARBA" id="ARBA00022989"/>
    </source>
</evidence>
<evidence type="ECO:0000313" key="8">
    <source>
        <dbReference type="EMBL" id="QBP18512.1"/>
    </source>
</evidence>
<feature type="domain" description="Major facilitator superfamily (MFS) profile" evidence="7">
    <location>
        <begin position="12"/>
        <end position="399"/>
    </location>
</feature>
<feature type="transmembrane region" description="Helical" evidence="6">
    <location>
        <begin position="310"/>
        <end position="334"/>
    </location>
</feature>
<accession>A0A4P6ZM65</accession>
<feature type="transmembrane region" description="Helical" evidence="6">
    <location>
        <begin position="12"/>
        <end position="34"/>
    </location>
</feature>
<keyword evidence="4 6" id="KW-1133">Transmembrane helix</keyword>
<feature type="transmembrane region" description="Helical" evidence="6">
    <location>
        <begin position="46"/>
        <end position="66"/>
    </location>
</feature>
<keyword evidence="3 6" id="KW-0812">Transmembrane</keyword>
<dbReference type="GO" id="GO:0005886">
    <property type="term" value="C:plasma membrane"/>
    <property type="evidence" value="ECO:0007669"/>
    <property type="project" value="UniProtKB-SubCell"/>
</dbReference>
<dbReference type="InterPro" id="IPR036259">
    <property type="entry name" value="MFS_trans_sf"/>
</dbReference>
<dbReference type="OrthoDB" id="9787026at2"/>
<name>A0A4P6ZM65_9LACO</name>
<evidence type="ECO:0000256" key="1">
    <source>
        <dbReference type="ARBA" id="ARBA00004651"/>
    </source>
</evidence>
<dbReference type="PANTHER" id="PTHR23508">
    <property type="entry name" value="CARBOXYLIC ACID TRANSPORTER PROTEIN HOMOLOG"/>
    <property type="match status" value="1"/>
</dbReference>
<keyword evidence="5 6" id="KW-0472">Membrane</keyword>
<dbReference type="InterPro" id="IPR011701">
    <property type="entry name" value="MFS"/>
</dbReference>
<dbReference type="KEGG" id="lji:ELX58_05065"/>
<keyword evidence="9" id="KW-1185">Reference proteome</keyword>
<feature type="transmembrane region" description="Helical" evidence="6">
    <location>
        <begin position="374"/>
        <end position="395"/>
    </location>
</feature>
<comment type="subcellular location">
    <subcellularLocation>
        <location evidence="1">Cell membrane</location>
        <topology evidence="1">Multi-pass membrane protein</topology>
    </subcellularLocation>
</comment>
<keyword evidence="2" id="KW-0813">Transport</keyword>
<dbReference type="Gene3D" id="1.20.1250.20">
    <property type="entry name" value="MFS general substrate transporter like domains"/>
    <property type="match status" value="1"/>
</dbReference>
<dbReference type="GO" id="GO:0046943">
    <property type="term" value="F:carboxylic acid transmembrane transporter activity"/>
    <property type="evidence" value="ECO:0007669"/>
    <property type="project" value="TreeGrafter"/>
</dbReference>
<evidence type="ECO:0000313" key="9">
    <source>
        <dbReference type="Proteomes" id="UP000294321"/>
    </source>
</evidence>
<evidence type="ECO:0000259" key="7">
    <source>
        <dbReference type="PROSITE" id="PS50850"/>
    </source>
</evidence>
<dbReference type="RefSeq" id="WP_133442071.1">
    <property type="nucleotide sequence ID" value="NZ_CP034726.1"/>
</dbReference>
<organism evidence="8 9">
    <name type="scientific">Acetilactobacillus jinshanensis</name>
    <dbReference type="NCBI Taxonomy" id="1720083"/>
    <lineage>
        <taxon>Bacteria</taxon>
        <taxon>Bacillati</taxon>
        <taxon>Bacillota</taxon>
        <taxon>Bacilli</taxon>
        <taxon>Lactobacillales</taxon>
        <taxon>Lactobacillaceae</taxon>
        <taxon>Acetilactobacillus</taxon>
    </lineage>
</organism>
<feature type="transmembrane region" description="Helical" evidence="6">
    <location>
        <begin position="259"/>
        <end position="280"/>
    </location>
</feature>
<sequence length="420" mass="46057">MESKYSANQKWTVASTALGSSLEGMDVMFISFAMTPIITQLHISGAAGGMMSSVTNIGMLLGALIFGMLADAFGRVRVFTYTLSIVALATGLMYFANNIYFIYLLRFLTGIGTGGEYGTGVTLVMENFNHRKHVATLLSYVQVFGETGAILAAVISSMVLANYSWHVLFLFGLIPIVLAFFVRLNLKENPKFVHNAKALKKTHQKRVPFSRLFATPKIAWQTIAIIMMVVVEAAGYYGVLNWMPSIMQQKLHISITKSSLWMIVTIVGISLGMVVFSKIMDKWGPRWAFTIFLVGAAIFMYTIVMANNGITLLIASTLVGFFAGATYTGFGVIVSKLYPMNIRVTANSFIMSCGKAIGGFSPVVIGYLMDHYSLMAIVVFLSVLYVISLFAMLSIKNLRSKKALNKPAAINKDLVNDINN</sequence>
<dbReference type="InterPro" id="IPR020846">
    <property type="entry name" value="MFS_dom"/>
</dbReference>
<evidence type="ECO:0000256" key="6">
    <source>
        <dbReference type="SAM" id="Phobius"/>
    </source>
</evidence>
<dbReference type="Pfam" id="PF07690">
    <property type="entry name" value="MFS_1"/>
    <property type="match status" value="1"/>
</dbReference>
<evidence type="ECO:0000256" key="3">
    <source>
        <dbReference type="ARBA" id="ARBA00022692"/>
    </source>
</evidence>
<feature type="transmembrane region" description="Helical" evidence="6">
    <location>
        <begin position="287"/>
        <end position="304"/>
    </location>
</feature>
<feature type="transmembrane region" description="Helical" evidence="6">
    <location>
        <begin position="163"/>
        <end position="182"/>
    </location>
</feature>
<protein>
    <submittedName>
        <fullName evidence="8">MFS transporter</fullName>
    </submittedName>
</protein>
<dbReference type="EMBL" id="CP034726">
    <property type="protein sequence ID" value="QBP18512.1"/>
    <property type="molecule type" value="Genomic_DNA"/>
</dbReference>
<gene>
    <name evidence="8" type="ORF">ELX58_05065</name>
</gene>
<dbReference type="SUPFAM" id="SSF103473">
    <property type="entry name" value="MFS general substrate transporter"/>
    <property type="match status" value="1"/>
</dbReference>